<evidence type="ECO:0000259" key="9">
    <source>
        <dbReference type="Pfam" id="PF02224"/>
    </source>
</evidence>
<evidence type="ECO:0000256" key="6">
    <source>
        <dbReference type="ARBA" id="ARBA00047615"/>
    </source>
</evidence>
<dbReference type="GO" id="GO:0005737">
    <property type="term" value="C:cytoplasm"/>
    <property type="evidence" value="ECO:0007669"/>
    <property type="project" value="UniProtKB-SubCell"/>
</dbReference>
<dbReference type="EMBL" id="AP018712">
    <property type="protein sequence ID" value="BBE30466.1"/>
    <property type="molecule type" value="Genomic_DNA"/>
</dbReference>
<evidence type="ECO:0000256" key="3">
    <source>
        <dbReference type="ARBA" id="ARBA00022741"/>
    </source>
</evidence>
<evidence type="ECO:0000256" key="7">
    <source>
        <dbReference type="ARBA" id="ARBA00048478"/>
    </source>
</evidence>
<comment type="catalytic activity">
    <reaction evidence="7 8">
        <text>CMP + ATP = CDP + ADP</text>
        <dbReference type="Rhea" id="RHEA:11600"/>
        <dbReference type="ChEBI" id="CHEBI:30616"/>
        <dbReference type="ChEBI" id="CHEBI:58069"/>
        <dbReference type="ChEBI" id="CHEBI:60377"/>
        <dbReference type="ChEBI" id="CHEBI:456216"/>
        <dbReference type="EC" id="2.7.4.25"/>
    </reaction>
</comment>
<evidence type="ECO:0000256" key="5">
    <source>
        <dbReference type="ARBA" id="ARBA00022840"/>
    </source>
</evidence>
<comment type="catalytic activity">
    <reaction evidence="6 8">
        <text>dCMP + ATP = dCDP + ADP</text>
        <dbReference type="Rhea" id="RHEA:25094"/>
        <dbReference type="ChEBI" id="CHEBI:30616"/>
        <dbReference type="ChEBI" id="CHEBI:57566"/>
        <dbReference type="ChEBI" id="CHEBI:58593"/>
        <dbReference type="ChEBI" id="CHEBI:456216"/>
        <dbReference type="EC" id="2.7.4.25"/>
    </reaction>
</comment>
<dbReference type="SUPFAM" id="SSF52540">
    <property type="entry name" value="P-loop containing nucleoside triphosphate hydrolases"/>
    <property type="match status" value="1"/>
</dbReference>
<keyword evidence="8" id="KW-0963">Cytoplasm</keyword>
<accession>A0A7G1G5B4</accession>
<keyword evidence="3 8" id="KW-0547">Nucleotide-binding</keyword>
<protein>
    <recommendedName>
        <fullName evidence="8">Cytidylate kinase</fullName>
        <shortName evidence="8">CK</shortName>
        <ecNumber evidence="8">2.7.4.25</ecNumber>
    </recommendedName>
    <alternativeName>
        <fullName evidence="8">Cytidine monophosphate kinase</fullName>
        <shortName evidence="8">CMP kinase</shortName>
    </alternativeName>
</protein>
<dbReference type="EC" id="2.7.4.25" evidence="8"/>
<evidence type="ECO:0000256" key="8">
    <source>
        <dbReference type="HAMAP-Rule" id="MF_00238"/>
    </source>
</evidence>
<dbReference type="FunCoup" id="A0A7G1G5B4">
    <property type="interactions" value="215"/>
</dbReference>
<gene>
    <name evidence="8 10" type="primary">cmk</name>
    <name evidence="10" type="ORF">OSSY52_06070</name>
</gene>
<dbReference type="CDD" id="cd02020">
    <property type="entry name" value="CMPK"/>
    <property type="match status" value="1"/>
</dbReference>
<dbReference type="GO" id="GO:0005524">
    <property type="term" value="F:ATP binding"/>
    <property type="evidence" value="ECO:0007669"/>
    <property type="project" value="UniProtKB-UniRule"/>
</dbReference>
<feature type="binding site" evidence="8">
    <location>
        <begin position="8"/>
        <end position="16"/>
    </location>
    <ligand>
        <name>ATP</name>
        <dbReference type="ChEBI" id="CHEBI:30616"/>
    </ligand>
</feature>
<name>A0A7G1G5B4_9BACT</name>
<dbReference type="Gene3D" id="3.40.50.300">
    <property type="entry name" value="P-loop containing nucleotide triphosphate hydrolases"/>
    <property type="match status" value="1"/>
</dbReference>
<keyword evidence="11" id="KW-1185">Reference proteome</keyword>
<evidence type="ECO:0000313" key="11">
    <source>
        <dbReference type="Proteomes" id="UP000516361"/>
    </source>
</evidence>
<dbReference type="Pfam" id="PF02224">
    <property type="entry name" value="Cytidylate_kin"/>
    <property type="match status" value="1"/>
</dbReference>
<dbReference type="GO" id="GO:0006220">
    <property type="term" value="P:pyrimidine nucleotide metabolic process"/>
    <property type="evidence" value="ECO:0007669"/>
    <property type="project" value="UniProtKB-UniRule"/>
</dbReference>
<keyword evidence="5 8" id="KW-0067">ATP-binding</keyword>
<dbReference type="InterPro" id="IPR011994">
    <property type="entry name" value="Cytidylate_kinase_dom"/>
</dbReference>
<evidence type="ECO:0000256" key="2">
    <source>
        <dbReference type="ARBA" id="ARBA00022679"/>
    </source>
</evidence>
<dbReference type="HAMAP" id="MF_00238">
    <property type="entry name" value="Cytidyl_kinase_type1"/>
    <property type="match status" value="1"/>
</dbReference>
<dbReference type="InterPro" id="IPR027417">
    <property type="entry name" value="P-loop_NTPase"/>
</dbReference>
<reference evidence="10 11" key="1">
    <citation type="submission" date="2018-06" db="EMBL/GenBank/DDBJ databases">
        <title>Genome sequencing of Oceanotoga sp. sy52.</title>
        <authorList>
            <person name="Mori K."/>
        </authorList>
    </citation>
    <scope>NUCLEOTIDE SEQUENCE [LARGE SCALE GENOMIC DNA]</scope>
    <source>
        <strain evidence="11">sy52</strain>
    </source>
</reference>
<dbReference type="KEGG" id="ocy:OSSY52_06070"/>
<dbReference type="GO" id="GO:0036431">
    <property type="term" value="F:dCMP kinase activity"/>
    <property type="evidence" value="ECO:0007669"/>
    <property type="project" value="InterPro"/>
</dbReference>
<evidence type="ECO:0000256" key="1">
    <source>
        <dbReference type="ARBA" id="ARBA00009427"/>
    </source>
</evidence>
<dbReference type="NCBIfam" id="TIGR00017">
    <property type="entry name" value="cmk"/>
    <property type="match status" value="1"/>
</dbReference>
<dbReference type="InParanoid" id="A0A7G1G5B4"/>
<dbReference type="AlphaFoldDB" id="A0A7G1G5B4"/>
<dbReference type="Proteomes" id="UP000516361">
    <property type="component" value="Chromosome"/>
</dbReference>
<comment type="similarity">
    <text evidence="1 8">Belongs to the cytidylate kinase family. Type 1 subfamily.</text>
</comment>
<keyword evidence="4 8" id="KW-0418">Kinase</keyword>
<keyword evidence="2 8" id="KW-0808">Transferase</keyword>
<organism evidence="10 11">
    <name type="scientific">Tepiditoga spiralis</name>
    <dbReference type="NCBI Taxonomy" id="2108365"/>
    <lineage>
        <taxon>Bacteria</taxon>
        <taxon>Thermotogati</taxon>
        <taxon>Thermotogota</taxon>
        <taxon>Thermotogae</taxon>
        <taxon>Petrotogales</taxon>
        <taxon>Petrotogaceae</taxon>
        <taxon>Tepiditoga</taxon>
    </lineage>
</organism>
<dbReference type="InterPro" id="IPR003136">
    <property type="entry name" value="Cytidylate_kin"/>
</dbReference>
<feature type="domain" description="Cytidylate kinase" evidence="9">
    <location>
        <begin position="4"/>
        <end position="213"/>
    </location>
</feature>
<sequence length="223" mass="24885">MIHIAIDGPAGSGKSTIAKKVAEKFNINYLDSGALYRIIGYYIFNENINLEDANGIVNSLGDIDIILSEGKYRLNGKLIDDQIRTYNSGKLASRVAKIPEVRKKVNYILKSISSKESTVIDGRDIGTVVLPKAEVKIYLTASAKERANRRYKELIEKGEKVNFEDVYTEIKKRDEADTNRTIAPLKPAEDAKIIDTTGKKIEEVLSEIYTIVESELKNGNKNS</sequence>
<evidence type="ECO:0000256" key="4">
    <source>
        <dbReference type="ARBA" id="ARBA00022777"/>
    </source>
</evidence>
<proteinExistence type="inferred from homology"/>
<evidence type="ECO:0000313" key="10">
    <source>
        <dbReference type="EMBL" id="BBE30466.1"/>
    </source>
</evidence>
<comment type="subcellular location">
    <subcellularLocation>
        <location evidence="8">Cytoplasm</location>
    </subcellularLocation>
</comment>